<reference evidence="1" key="1">
    <citation type="journal article" date="2023" name="Plant J.">
        <title>Genome sequences and population genomics provide insights into the demographic history, inbreeding, and mutation load of two 'living fossil' tree species of Dipteronia.</title>
        <authorList>
            <person name="Feng Y."/>
            <person name="Comes H.P."/>
            <person name="Chen J."/>
            <person name="Zhu S."/>
            <person name="Lu R."/>
            <person name="Zhang X."/>
            <person name="Li P."/>
            <person name="Qiu J."/>
            <person name="Olsen K.M."/>
            <person name="Qiu Y."/>
        </authorList>
    </citation>
    <scope>NUCLEOTIDE SEQUENCE</scope>
    <source>
        <strain evidence="1">KIB01</strain>
    </source>
</reference>
<proteinExistence type="predicted"/>
<comment type="caution">
    <text evidence="1">The sequence shown here is derived from an EMBL/GenBank/DDBJ whole genome shotgun (WGS) entry which is preliminary data.</text>
</comment>
<dbReference type="Proteomes" id="UP001280121">
    <property type="component" value="Unassembled WGS sequence"/>
</dbReference>
<dbReference type="AlphaFoldDB" id="A0AAE0CWB6"/>
<keyword evidence="2" id="KW-1185">Reference proteome</keyword>
<protein>
    <submittedName>
        <fullName evidence="1">Uncharacterized protein</fullName>
    </submittedName>
</protein>
<gene>
    <name evidence="1" type="ORF">Ddye_004373</name>
</gene>
<organism evidence="1 2">
    <name type="scientific">Dipteronia dyeriana</name>
    <dbReference type="NCBI Taxonomy" id="168575"/>
    <lineage>
        <taxon>Eukaryota</taxon>
        <taxon>Viridiplantae</taxon>
        <taxon>Streptophyta</taxon>
        <taxon>Embryophyta</taxon>
        <taxon>Tracheophyta</taxon>
        <taxon>Spermatophyta</taxon>
        <taxon>Magnoliopsida</taxon>
        <taxon>eudicotyledons</taxon>
        <taxon>Gunneridae</taxon>
        <taxon>Pentapetalae</taxon>
        <taxon>rosids</taxon>
        <taxon>malvids</taxon>
        <taxon>Sapindales</taxon>
        <taxon>Sapindaceae</taxon>
        <taxon>Hippocastanoideae</taxon>
        <taxon>Acereae</taxon>
        <taxon>Dipteronia</taxon>
    </lineage>
</organism>
<evidence type="ECO:0000313" key="2">
    <source>
        <dbReference type="Proteomes" id="UP001280121"/>
    </source>
</evidence>
<evidence type="ECO:0000313" key="1">
    <source>
        <dbReference type="EMBL" id="KAK2665799.1"/>
    </source>
</evidence>
<name>A0AAE0CWB6_9ROSI</name>
<dbReference type="EMBL" id="JANJYI010000001">
    <property type="protein sequence ID" value="KAK2665799.1"/>
    <property type="molecule type" value="Genomic_DNA"/>
</dbReference>
<accession>A0AAE0CWB6</accession>
<sequence>MNDAINGWLNCVVSGFKGFVFFSKVKEVNKRLKSWLVNSKSGSVQPSEIEKSLGLIDRRAAVEGWSDSLKEDRFNLLEEFWKSYRMEEQTQRQKSRIKWLFEGDKNTKFFYSVANGKRIRNFISDVSFKDVTISDPIILRRQIFSFFENHFQKESWQRPKMSVSNLKKPSKIDSLGLEEVFI</sequence>